<dbReference type="Pfam" id="PF01150">
    <property type="entry name" value="GDA1_CD39"/>
    <property type="match status" value="1"/>
</dbReference>
<evidence type="ECO:0000256" key="2">
    <source>
        <dbReference type="ARBA" id="ARBA00022801"/>
    </source>
</evidence>
<feature type="chain" id="PRO_5031321043" evidence="5">
    <location>
        <begin position="23"/>
        <end position="455"/>
    </location>
</feature>
<keyword evidence="2" id="KW-0378">Hydrolase</keyword>
<dbReference type="PANTHER" id="PTHR11782">
    <property type="entry name" value="ADENOSINE/GUANOSINE DIPHOSPHATASE"/>
    <property type="match status" value="1"/>
</dbReference>
<dbReference type="PANTHER" id="PTHR11782:SF83">
    <property type="entry name" value="GUANOSINE-DIPHOSPHATASE"/>
    <property type="match status" value="1"/>
</dbReference>
<evidence type="ECO:0000313" key="6">
    <source>
        <dbReference type="EMBL" id="CAD9570011.1"/>
    </source>
</evidence>
<dbReference type="CDD" id="cd24003">
    <property type="entry name" value="ASKHA_NBD_GDA1_CD39_NTPase"/>
    <property type="match status" value="1"/>
</dbReference>
<feature type="signal peptide" evidence="5">
    <location>
        <begin position="1"/>
        <end position="22"/>
    </location>
</feature>
<accession>A0A7S2NZP2</accession>
<evidence type="ECO:0000256" key="5">
    <source>
        <dbReference type="SAM" id="SignalP"/>
    </source>
</evidence>
<proteinExistence type="inferred from homology"/>
<feature type="region of interest" description="Disordered" evidence="4">
    <location>
        <begin position="244"/>
        <end position="275"/>
    </location>
</feature>
<organism evidence="6">
    <name type="scientific">Skeletonema marinoi</name>
    <dbReference type="NCBI Taxonomy" id="267567"/>
    <lineage>
        <taxon>Eukaryota</taxon>
        <taxon>Sar</taxon>
        <taxon>Stramenopiles</taxon>
        <taxon>Ochrophyta</taxon>
        <taxon>Bacillariophyta</taxon>
        <taxon>Coscinodiscophyceae</taxon>
        <taxon>Thalassiosirophycidae</taxon>
        <taxon>Thalassiosirales</taxon>
        <taxon>Skeletonemataceae</taxon>
        <taxon>Skeletonema</taxon>
        <taxon>Skeletonema marinoi-dohrnii complex</taxon>
    </lineage>
</organism>
<protein>
    <submittedName>
        <fullName evidence="6">Uncharacterized protein</fullName>
    </submittedName>
</protein>
<dbReference type="GO" id="GO:0009134">
    <property type="term" value="P:nucleoside diphosphate catabolic process"/>
    <property type="evidence" value="ECO:0007669"/>
    <property type="project" value="TreeGrafter"/>
</dbReference>
<dbReference type="Gene3D" id="3.30.420.40">
    <property type="match status" value="1"/>
</dbReference>
<dbReference type="Gene3D" id="3.30.420.150">
    <property type="entry name" value="Exopolyphosphatase. Domain 2"/>
    <property type="match status" value="1"/>
</dbReference>
<gene>
    <name evidence="6" type="ORF">SMAR0320_LOCUS201</name>
</gene>
<dbReference type="GO" id="GO:0017110">
    <property type="term" value="F:nucleoside diphosphate phosphatase activity"/>
    <property type="evidence" value="ECO:0007669"/>
    <property type="project" value="TreeGrafter"/>
</dbReference>
<dbReference type="AlphaFoldDB" id="A0A7S2NZP2"/>
<evidence type="ECO:0000256" key="3">
    <source>
        <dbReference type="PIRSR" id="PIRSR600407-1"/>
    </source>
</evidence>
<sequence length="455" mass="49712">MTRSMLFSFVTTILVPIAAVATSQHPRTLQSPLPSSVTGGYGIVMDAGSSGTKMKTLYWDASSPFDAPVEIGEGLRVKPGISSYQDDLSKVSEMLPLLEQARLNLKEADLDWREVPLFLGATAGMRMLPTSDRMAIMASIRSFFRENGFRVDEDNWVRVLSSADEGAEDWLTLNLSLKTLDGSSSNKNPVGIIDLGGGSVELTYLSKLTLLKNKLIADIADYSWNLYSQGFLYFGNDQARKQHQQKLASSGESSDPCHPIGVNNTGGMPGSSDPEKCKEAVKSILPLDVPCFQLDRTECSMLGEYLPDLVQENVTFYGIGTFGYVWDFMQLAADADLQDLEDKADLICAMNMTELDAYDPGNSYATTYCFAAIYIIQLLTEAYKLPKEGTPLIVGESATWVAGFFIDDLNNLNIDAYDAGPVINPMVAEVGTSGSSMNIPSWIAVVLLVSYQIFI</sequence>
<evidence type="ECO:0000256" key="4">
    <source>
        <dbReference type="SAM" id="MobiDB-lite"/>
    </source>
</evidence>
<comment type="similarity">
    <text evidence="1">Belongs to the GDA1/CD39 NTPase family.</text>
</comment>
<dbReference type="EMBL" id="HBGZ01000284">
    <property type="protein sequence ID" value="CAD9570011.1"/>
    <property type="molecule type" value="Transcribed_RNA"/>
</dbReference>
<evidence type="ECO:0000256" key="1">
    <source>
        <dbReference type="ARBA" id="ARBA00009283"/>
    </source>
</evidence>
<dbReference type="GO" id="GO:0016020">
    <property type="term" value="C:membrane"/>
    <property type="evidence" value="ECO:0007669"/>
    <property type="project" value="TreeGrafter"/>
</dbReference>
<keyword evidence="5" id="KW-0732">Signal</keyword>
<feature type="active site" description="Proton acceptor" evidence="3">
    <location>
        <position position="165"/>
    </location>
</feature>
<name>A0A7S2NZP2_9STRA</name>
<dbReference type="InterPro" id="IPR000407">
    <property type="entry name" value="GDA1_CD39_NTPase"/>
</dbReference>
<reference evidence="6" key="1">
    <citation type="submission" date="2021-01" db="EMBL/GenBank/DDBJ databases">
        <authorList>
            <person name="Corre E."/>
            <person name="Pelletier E."/>
            <person name="Niang G."/>
            <person name="Scheremetjew M."/>
            <person name="Finn R."/>
            <person name="Kale V."/>
            <person name="Holt S."/>
            <person name="Cochrane G."/>
            <person name="Meng A."/>
            <person name="Brown T."/>
            <person name="Cohen L."/>
        </authorList>
    </citation>
    <scope>NUCLEOTIDE SEQUENCE</scope>
    <source>
        <strain evidence="6">SM1012Den-03</strain>
    </source>
</reference>